<dbReference type="VEuPathDB" id="FungiDB:PHYBLDRAFT_70387"/>
<feature type="compositionally biased region" description="Low complexity" evidence="1">
    <location>
        <begin position="206"/>
        <end position="216"/>
    </location>
</feature>
<feature type="compositionally biased region" description="Low complexity" evidence="1">
    <location>
        <begin position="115"/>
        <end position="127"/>
    </location>
</feature>
<dbReference type="RefSeq" id="XP_018285069.1">
    <property type="nucleotide sequence ID" value="XM_018442271.1"/>
</dbReference>
<dbReference type="InParanoid" id="A0A167K0S9"/>
<evidence type="ECO:0000313" key="2">
    <source>
        <dbReference type="EMBL" id="OAD67029.1"/>
    </source>
</evidence>
<keyword evidence="3" id="KW-1185">Reference proteome</keyword>
<feature type="compositionally biased region" description="Basic residues" evidence="1">
    <location>
        <begin position="219"/>
        <end position="234"/>
    </location>
</feature>
<dbReference type="EMBL" id="KV441026">
    <property type="protein sequence ID" value="OAD67029.1"/>
    <property type="molecule type" value="Genomic_DNA"/>
</dbReference>
<name>A0A167K0S9_PHYB8</name>
<feature type="compositionally biased region" description="Basic and acidic residues" evidence="1">
    <location>
        <begin position="192"/>
        <end position="203"/>
    </location>
</feature>
<dbReference type="Proteomes" id="UP000077315">
    <property type="component" value="Unassembled WGS sequence"/>
</dbReference>
<reference evidence="3" key="1">
    <citation type="submission" date="2015-06" db="EMBL/GenBank/DDBJ databases">
        <title>Expansion of signal transduction pathways in fungi by whole-genome duplication.</title>
        <authorList>
            <consortium name="DOE Joint Genome Institute"/>
            <person name="Corrochano L.M."/>
            <person name="Kuo A."/>
            <person name="Marcet-Houben M."/>
            <person name="Polaino S."/>
            <person name="Salamov A."/>
            <person name="Villalobos J.M."/>
            <person name="Alvarez M.I."/>
            <person name="Avalos J."/>
            <person name="Benito E.P."/>
            <person name="Benoit I."/>
            <person name="Burger G."/>
            <person name="Camino L.P."/>
            <person name="Canovas D."/>
            <person name="Cerda-Olmedo E."/>
            <person name="Cheng J.-F."/>
            <person name="Dominguez A."/>
            <person name="Elias M."/>
            <person name="Eslava A.P."/>
            <person name="Glaser F."/>
            <person name="Grimwood J."/>
            <person name="Gutierrez G."/>
            <person name="Heitman J."/>
            <person name="Henrissat B."/>
            <person name="Iturriaga E.A."/>
            <person name="Lang B.F."/>
            <person name="Lavin J.L."/>
            <person name="Lee S."/>
            <person name="Li W."/>
            <person name="Lindquist E."/>
            <person name="Lopez-Garcia S."/>
            <person name="Luque E.M."/>
            <person name="Marcos A.T."/>
            <person name="Martin J."/>
            <person name="McCluskey K."/>
            <person name="Medina H.R."/>
            <person name="Miralles-Duran A."/>
            <person name="Miyazaki A."/>
            <person name="Munoz-Torres E."/>
            <person name="Oguiza J.A."/>
            <person name="Ohm R."/>
            <person name="Olmedo M."/>
            <person name="Orejas M."/>
            <person name="Ortiz-Castellanos L."/>
            <person name="Pisabarro A.G."/>
            <person name="Rodriguez-Romero J."/>
            <person name="Ruiz-Herrera J."/>
            <person name="Ruiz-Vazquez R."/>
            <person name="Sanz C."/>
            <person name="Schackwitz W."/>
            <person name="Schmutz J."/>
            <person name="Shahriari M."/>
            <person name="Shelest E."/>
            <person name="Silva-Franco F."/>
            <person name="Soanes D."/>
            <person name="Syed K."/>
            <person name="Tagua V.G."/>
            <person name="Talbot N.J."/>
            <person name="Thon M."/>
            <person name="De vries R.P."/>
            <person name="Wiebenga A."/>
            <person name="Yadav J.S."/>
            <person name="Braun E.L."/>
            <person name="Baker S."/>
            <person name="Garre V."/>
            <person name="Horwitz B."/>
            <person name="Torres-Martinez S."/>
            <person name="Idnurm A."/>
            <person name="Herrera-Estrella A."/>
            <person name="Gabaldon T."/>
            <person name="Grigoriev I.V."/>
        </authorList>
    </citation>
    <scope>NUCLEOTIDE SEQUENCE [LARGE SCALE GENOMIC DNA]</scope>
    <source>
        <strain evidence="3">NRRL 1555(-)</strain>
    </source>
</reference>
<sequence length="234" mass="26200">MAVNAMLEATVRRQASQVAQLKKQLKLNQANGHEEIALLVEPQKQELADLSEDEWEKDKVFQRLCHLTDKMLEQAQAAVVFEFKSLGRVITHYEDVDIDIDVDKEQSDIPEYDDVNGNTNTNTNTSVDADDDIDNEYKQEPDTPVVDKPCTDKPRIDIPPILLTESPTTVKSSHSKERNGRAPRLPSNSSSFHKDSNTLDPRKPHSSSTSSLTLSSAPTKKKIPTLKKRPGTLK</sequence>
<dbReference type="AlphaFoldDB" id="A0A167K0S9"/>
<dbReference type="OrthoDB" id="2555519at2759"/>
<accession>A0A167K0S9</accession>
<evidence type="ECO:0000313" key="3">
    <source>
        <dbReference type="Proteomes" id="UP000077315"/>
    </source>
</evidence>
<proteinExistence type="predicted"/>
<dbReference type="GeneID" id="29003177"/>
<gene>
    <name evidence="2" type="ORF">PHYBLDRAFT_70387</name>
</gene>
<dbReference type="STRING" id="763407.A0A167K0S9"/>
<protein>
    <submittedName>
        <fullName evidence="2">Uncharacterized protein</fullName>
    </submittedName>
</protein>
<organism evidence="2 3">
    <name type="scientific">Phycomyces blakesleeanus (strain ATCC 8743b / DSM 1359 / FGSC 10004 / NBRC 33097 / NRRL 1555)</name>
    <dbReference type="NCBI Taxonomy" id="763407"/>
    <lineage>
        <taxon>Eukaryota</taxon>
        <taxon>Fungi</taxon>
        <taxon>Fungi incertae sedis</taxon>
        <taxon>Mucoromycota</taxon>
        <taxon>Mucoromycotina</taxon>
        <taxon>Mucoromycetes</taxon>
        <taxon>Mucorales</taxon>
        <taxon>Phycomycetaceae</taxon>
        <taxon>Phycomyces</taxon>
    </lineage>
</organism>
<evidence type="ECO:0000256" key="1">
    <source>
        <dbReference type="SAM" id="MobiDB-lite"/>
    </source>
</evidence>
<feature type="region of interest" description="Disordered" evidence="1">
    <location>
        <begin position="104"/>
        <end position="234"/>
    </location>
</feature>